<dbReference type="InterPro" id="IPR011989">
    <property type="entry name" value="ARM-like"/>
</dbReference>
<feature type="domain" description="Exportin-2 central" evidence="2">
    <location>
        <begin position="2"/>
        <end position="331"/>
    </location>
</feature>
<reference evidence="3 4" key="1">
    <citation type="submission" date="2024-04" db="EMBL/GenBank/DDBJ databases">
        <title>Symmetric and asymmetric DNA N6-adenine methylation regulates different biological responses in Mucorales.</title>
        <authorList>
            <consortium name="Lawrence Berkeley National Laboratory"/>
            <person name="Lax C."/>
            <person name="Mondo S.J."/>
            <person name="Osorio-Concepcion M."/>
            <person name="Muszewska A."/>
            <person name="Corrochano-Luque M."/>
            <person name="Gutierrez G."/>
            <person name="Riley R."/>
            <person name="Lipzen A."/>
            <person name="Guo J."/>
            <person name="Hundley H."/>
            <person name="Amirebrahimi M."/>
            <person name="Ng V."/>
            <person name="Lorenzo-Gutierrez D."/>
            <person name="Binder U."/>
            <person name="Yang J."/>
            <person name="Song Y."/>
            <person name="Canovas D."/>
            <person name="Navarro E."/>
            <person name="Freitag M."/>
            <person name="Gabaldon T."/>
            <person name="Grigoriev I.V."/>
            <person name="Corrochano L.M."/>
            <person name="Nicolas F.E."/>
            <person name="Garre V."/>
        </authorList>
    </citation>
    <scope>NUCLEOTIDE SEQUENCE [LARGE SCALE GENOMIC DNA]</scope>
    <source>
        <strain evidence="3 4">L51</strain>
    </source>
</reference>
<dbReference type="Pfam" id="PF03378">
    <property type="entry name" value="CAS_CSE1"/>
    <property type="match status" value="2"/>
</dbReference>
<evidence type="ECO:0000259" key="2">
    <source>
        <dbReference type="Pfam" id="PF08506"/>
    </source>
</evidence>
<sequence length="726" mass="82659">MTENANNEHALQILAQSIILLIKIFYDLNCQDLPEFFEDNIATFMALFQKYLLYNNPLLVSEDEEEAGPLEKIKTGICEIVELYTQKYSEEFEQLKDFIPIVFELLANTGQESKYDTMVGNGLATLTCIIRLRKYSDIFGQETTMQQMCEKIALPNISMRTSDEELFEDNPIEYIRRDIEGSDSDTRRRAAADFIRGIMELFEPQVTSIMSRYINSYLERYAANPTKNWRDKNTAIFLLIAIATRNATTQVGVLNTNSHVDVVDFFTKNVLGDLQTDVNAGIPFLKVDAIKYLYTFRNQLTKDQLLTVFPLLVNHLQSTDYVVHTYAAIAIERILFIRQGKTMLFTAEDIKLYAETLLSELSRLIELGQTPEKLSENDYLMKAVMRVIITSRQDMVQYVNVIMGKLTGILAFETMLFTPFQTILTQGVQEFMPYVFQLLAQLLENHSGQDLPQLYIDWLTPLLNPTLWEQGNIPALVRLLEAYLSRGVNTIISQNKLEPILGIFQQKLVNSRQNDHYGISLLTALTKHEGMVFDRFTRNFTLWFCLFCTLDSTGGPDTLISVFESLQPGLFGQIITIFVIPDLPIVRDPVDKKICGVGLVRLLTQSDAMLQEPYVSGLWTNVFLNLVDQLELAPEIAEDGPDELYTLDLEEEGGYQTSFTKLATSNPVRDDPVAGFPACPIFLAQKLVAMTPERREIVKQLMAKTEEANKYLPKYFESAGISMAQL</sequence>
<keyword evidence="4" id="KW-1185">Reference proteome</keyword>
<dbReference type="InterPro" id="IPR016024">
    <property type="entry name" value="ARM-type_fold"/>
</dbReference>
<protein>
    <submittedName>
        <fullName evidence="3">Cse1-domain-containing protein</fullName>
    </submittedName>
</protein>
<feature type="domain" description="Exportin-2 C-terminal" evidence="1">
    <location>
        <begin position="533"/>
        <end position="715"/>
    </location>
</feature>
<dbReference type="Proteomes" id="UP001448207">
    <property type="component" value="Unassembled WGS sequence"/>
</dbReference>
<dbReference type="SUPFAM" id="SSF48371">
    <property type="entry name" value="ARM repeat"/>
    <property type="match status" value="1"/>
</dbReference>
<organism evidence="3 4">
    <name type="scientific">Phycomyces blakesleeanus</name>
    <dbReference type="NCBI Taxonomy" id="4837"/>
    <lineage>
        <taxon>Eukaryota</taxon>
        <taxon>Fungi</taxon>
        <taxon>Fungi incertae sedis</taxon>
        <taxon>Mucoromycota</taxon>
        <taxon>Mucoromycotina</taxon>
        <taxon>Mucoromycetes</taxon>
        <taxon>Mucorales</taxon>
        <taxon>Phycomycetaceae</taxon>
        <taxon>Phycomyces</taxon>
    </lineage>
</organism>
<proteinExistence type="predicted"/>
<feature type="domain" description="Exportin-2 C-terminal" evidence="1">
    <location>
        <begin position="410"/>
        <end position="527"/>
    </location>
</feature>
<gene>
    <name evidence="3" type="ORF">J3Q64DRAFT_1634881</name>
</gene>
<dbReference type="Gene3D" id="1.25.10.10">
    <property type="entry name" value="Leucine-rich Repeat Variant"/>
    <property type="match status" value="1"/>
</dbReference>
<accession>A0ABR3B7Z6</accession>
<evidence type="ECO:0000313" key="3">
    <source>
        <dbReference type="EMBL" id="KAL0091867.1"/>
    </source>
</evidence>
<dbReference type="EMBL" id="JBCLYO010000003">
    <property type="protein sequence ID" value="KAL0091867.1"/>
    <property type="molecule type" value="Genomic_DNA"/>
</dbReference>
<evidence type="ECO:0000313" key="4">
    <source>
        <dbReference type="Proteomes" id="UP001448207"/>
    </source>
</evidence>
<dbReference type="PANTHER" id="PTHR10997:SF8">
    <property type="entry name" value="EXPORTIN-2"/>
    <property type="match status" value="1"/>
</dbReference>
<dbReference type="InterPro" id="IPR005043">
    <property type="entry name" value="XPO2_C"/>
</dbReference>
<dbReference type="Pfam" id="PF08506">
    <property type="entry name" value="Cse1"/>
    <property type="match status" value="1"/>
</dbReference>
<dbReference type="PANTHER" id="PTHR10997">
    <property type="entry name" value="IMPORTIN-7, 8, 11"/>
    <property type="match status" value="1"/>
</dbReference>
<name>A0ABR3B7Z6_PHYBL</name>
<evidence type="ECO:0000259" key="1">
    <source>
        <dbReference type="Pfam" id="PF03378"/>
    </source>
</evidence>
<comment type="caution">
    <text evidence="3">The sequence shown here is derived from an EMBL/GenBank/DDBJ whole genome shotgun (WGS) entry which is preliminary data.</text>
</comment>
<dbReference type="InterPro" id="IPR013713">
    <property type="entry name" value="XPO2_central"/>
</dbReference>